<reference evidence="2" key="1">
    <citation type="submission" date="2022-03" db="EMBL/GenBank/DDBJ databases">
        <title>The complete genome sequence of a Methyloterrigena soli.</title>
        <authorList>
            <person name="Zi Z."/>
        </authorList>
    </citation>
    <scope>NUCLEOTIDE SEQUENCE</scope>
    <source>
        <strain evidence="2">M48</strain>
    </source>
</reference>
<feature type="region of interest" description="Disordered" evidence="1">
    <location>
        <begin position="51"/>
        <end position="90"/>
    </location>
</feature>
<sequence length="90" mass="9528">MPTLIRLVIALLFIVGLGYAAMFALTVMVDPGEKEITVRIPARELVAQPVRLPDVQTTSNPTLPAQAPVPITTSTPSNEEAPLVQPGGPE</sequence>
<comment type="caution">
    <text evidence="2">The sequence shown here is derived from an EMBL/GenBank/DDBJ whole genome shotgun (WGS) entry which is preliminary data.</text>
</comment>
<evidence type="ECO:0000313" key="2">
    <source>
        <dbReference type="EMBL" id="MCI0129527.1"/>
    </source>
</evidence>
<dbReference type="AlphaFoldDB" id="A0AA41QSH8"/>
<evidence type="ECO:0008006" key="4">
    <source>
        <dbReference type="Google" id="ProtNLM"/>
    </source>
</evidence>
<dbReference type="Proteomes" id="UP001156140">
    <property type="component" value="Unassembled WGS sequence"/>
</dbReference>
<name>A0AA41QSH8_9HYPH</name>
<dbReference type="RefSeq" id="WP_035033247.1">
    <property type="nucleotide sequence ID" value="NZ_CP068983.1"/>
</dbReference>
<evidence type="ECO:0000256" key="1">
    <source>
        <dbReference type="SAM" id="MobiDB-lite"/>
    </source>
</evidence>
<dbReference type="EMBL" id="JALAZD010000005">
    <property type="protein sequence ID" value="MCI0129527.1"/>
    <property type="molecule type" value="Genomic_DNA"/>
</dbReference>
<evidence type="ECO:0000313" key="3">
    <source>
        <dbReference type="Proteomes" id="UP001156140"/>
    </source>
</evidence>
<gene>
    <name evidence="2" type="ORF">ML536_22060</name>
</gene>
<keyword evidence="3" id="KW-1185">Reference proteome</keyword>
<protein>
    <recommendedName>
        <fullName evidence="4">Histidine kinase</fullName>
    </recommendedName>
</protein>
<accession>A0AA41QSH8</accession>
<proteinExistence type="predicted"/>
<organism evidence="2 3">
    <name type="scientific">Paradevosia shaoguanensis</name>
    <dbReference type="NCBI Taxonomy" id="1335043"/>
    <lineage>
        <taxon>Bacteria</taxon>
        <taxon>Pseudomonadati</taxon>
        <taxon>Pseudomonadota</taxon>
        <taxon>Alphaproteobacteria</taxon>
        <taxon>Hyphomicrobiales</taxon>
        <taxon>Devosiaceae</taxon>
        <taxon>Paradevosia</taxon>
    </lineage>
</organism>